<dbReference type="STRING" id="6412.T1FMG3"/>
<dbReference type="GO" id="GO:0007030">
    <property type="term" value="P:Golgi organization"/>
    <property type="evidence" value="ECO:0000318"/>
    <property type="project" value="GO_Central"/>
</dbReference>
<dbReference type="InterPro" id="IPR036598">
    <property type="entry name" value="GOLD_dom_sf"/>
</dbReference>
<evidence type="ECO:0000313" key="13">
    <source>
        <dbReference type="EnsemblMetazoa" id="HelroP185153"/>
    </source>
</evidence>
<dbReference type="EMBL" id="KB097639">
    <property type="protein sequence ID" value="ESN92721.1"/>
    <property type="molecule type" value="Genomic_DNA"/>
</dbReference>
<keyword evidence="14" id="KW-1185">Reference proteome</keyword>
<evidence type="ECO:0000256" key="7">
    <source>
        <dbReference type="ARBA" id="ARBA00037847"/>
    </source>
</evidence>
<dbReference type="GO" id="GO:0005794">
    <property type="term" value="C:Golgi apparatus"/>
    <property type="evidence" value="ECO:0000318"/>
    <property type="project" value="GO_Central"/>
</dbReference>
<reference evidence="12 14" key="2">
    <citation type="journal article" date="2013" name="Nature">
        <title>Insights into bilaterian evolution from three spiralian genomes.</title>
        <authorList>
            <person name="Simakov O."/>
            <person name="Marletaz F."/>
            <person name="Cho S.J."/>
            <person name="Edsinger-Gonzales E."/>
            <person name="Havlak P."/>
            <person name="Hellsten U."/>
            <person name="Kuo D.H."/>
            <person name="Larsson T."/>
            <person name="Lv J."/>
            <person name="Arendt D."/>
            <person name="Savage R."/>
            <person name="Osoegawa K."/>
            <person name="de Jong P."/>
            <person name="Grimwood J."/>
            <person name="Chapman J.A."/>
            <person name="Shapiro H."/>
            <person name="Aerts A."/>
            <person name="Otillar R.P."/>
            <person name="Terry A.Y."/>
            <person name="Boore J.L."/>
            <person name="Grigoriev I.V."/>
            <person name="Lindberg D.R."/>
            <person name="Seaver E.C."/>
            <person name="Weisblat D.A."/>
            <person name="Putnam N.H."/>
            <person name="Rokhsar D.S."/>
        </authorList>
    </citation>
    <scope>NUCLEOTIDE SEQUENCE</scope>
</reference>
<feature type="signal peptide" evidence="10">
    <location>
        <begin position="1"/>
        <end position="24"/>
    </location>
</feature>
<comment type="similarity">
    <text evidence="2 8">Belongs to the EMP24/GP25L family.</text>
</comment>
<dbReference type="InterPro" id="IPR015720">
    <property type="entry name" value="Emp24-like"/>
</dbReference>
<reference evidence="13" key="3">
    <citation type="submission" date="2015-06" db="UniProtKB">
        <authorList>
            <consortium name="EnsemblMetazoa"/>
        </authorList>
    </citation>
    <scope>IDENTIFICATION</scope>
</reference>
<evidence type="ECO:0000256" key="3">
    <source>
        <dbReference type="ARBA" id="ARBA00022692"/>
    </source>
</evidence>
<evidence type="ECO:0000259" key="11">
    <source>
        <dbReference type="PROSITE" id="PS50866"/>
    </source>
</evidence>
<gene>
    <name evidence="13" type="primary">20210012</name>
    <name evidence="12" type="ORF">HELRODRAFT_185153</name>
</gene>
<evidence type="ECO:0000256" key="9">
    <source>
        <dbReference type="SAM" id="Phobius"/>
    </source>
</evidence>
<evidence type="ECO:0000256" key="2">
    <source>
        <dbReference type="ARBA" id="ARBA00007104"/>
    </source>
</evidence>
<evidence type="ECO:0000256" key="4">
    <source>
        <dbReference type="ARBA" id="ARBA00022729"/>
    </source>
</evidence>
<dbReference type="GO" id="GO:0030134">
    <property type="term" value="C:COPII-coated ER to Golgi transport vesicle"/>
    <property type="evidence" value="ECO:0000318"/>
    <property type="project" value="GO_Central"/>
</dbReference>
<dbReference type="KEGG" id="hro:HELRODRAFT_185153"/>
<keyword evidence="3 8" id="KW-0812">Transmembrane</keyword>
<dbReference type="GO" id="GO:0005793">
    <property type="term" value="C:endoplasmic reticulum-Golgi intermediate compartment"/>
    <property type="evidence" value="ECO:0000318"/>
    <property type="project" value="GO_Central"/>
</dbReference>
<evidence type="ECO:0000256" key="8">
    <source>
        <dbReference type="RuleBase" id="RU003827"/>
    </source>
</evidence>
<dbReference type="HOGENOM" id="CLU_066963_6_0_1"/>
<feature type="chain" id="PRO_5010980814" description="GOLD domain-containing protein" evidence="10">
    <location>
        <begin position="25"/>
        <end position="212"/>
    </location>
</feature>
<keyword evidence="6 9" id="KW-0472">Membrane</keyword>
<dbReference type="OrthoDB" id="62956at2759"/>
<reference evidence="14" key="1">
    <citation type="submission" date="2012-12" db="EMBL/GenBank/DDBJ databases">
        <authorList>
            <person name="Hellsten U."/>
            <person name="Grimwood J."/>
            <person name="Chapman J.A."/>
            <person name="Shapiro H."/>
            <person name="Aerts A."/>
            <person name="Otillar R.P."/>
            <person name="Terry A.Y."/>
            <person name="Boore J.L."/>
            <person name="Simakov O."/>
            <person name="Marletaz F."/>
            <person name="Cho S.-J."/>
            <person name="Edsinger-Gonzales E."/>
            <person name="Havlak P."/>
            <person name="Kuo D.-H."/>
            <person name="Larsson T."/>
            <person name="Lv J."/>
            <person name="Arendt D."/>
            <person name="Savage R."/>
            <person name="Osoegawa K."/>
            <person name="de Jong P."/>
            <person name="Lindberg D.R."/>
            <person name="Seaver E.C."/>
            <person name="Weisblat D.A."/>
            <person name="Putnam N.H."/>
            <person name="Grigoriev I.V."/>
            <person name="Rokhsar D.S."/>
        </authorList>
    </citation>
    <scope>NUCLEOTIDE SEQUENCE</scope>
</reference>
<evidence type="ECO:0000256" key="1">
    <source>
        <dbReference type="ARBA" id="ARBA00004479"/>
    </source>
</evidence>
<dbReference type="SMART" id="SM01190">
    <property type="entry name" value="EMP24_GP25L"/>
    <property type="match status" value="1"/>
</dbReference>
<dbReference type="SUPFAM" id="SSF101576">
    <property type="entry name" value="Supernatant protein factor (SPF), C-terminal domain"/>
    <property type="match status" value="1"/>
</dbReference>
<dbReference type="eggNOG" id="KOG1693">
    <property type="taxonomic scope" value="Eukaryota"/>
</dbReference>
<sequence>MFRSACRVLAFVLFLFYVIGSVRSEELSFELPDKEKMCFNEVVRQGTPCILEYQVIEGGNYDVDVIVKAPTGAILYNEQKRQYDRFEWSAESEGEFTFCFSNEFSTFTHKIIYFDFQAGEDERIKSKEDGSGPVTQLESTVASIHKSFKLTIDHQTHYRLKEAQDRSFAEDLNERVQYWSIGQTIIIFVAGIGQILILKSFFTDKRPSKAST</sequence>
<evidence type="ECO:0000256" key="5">
    <source>
        <dbReference type="ARBA" id="ARBA00022989"/>
    </source>
</evidence>
<name>T1FMG3_HELRO</name>
<evidence type="ECO:0000313" key="14">
    <source>
        <dbReference type="Proteomes" id="UP000015101"/>
    </source>
</evidence>
<evidence type="ECO:0000256" key="10">
    <source>
        <dbReference type="SAM" id="SignalP"/>
    </source>
</evidence>
<feature type="domain" description="GOLD" evidence="11">
    <location>
        <begin position="36"/>
        <end position="118"/>
    </location>
</feature>
<dbReference type="Proteomes" id="UP000015101">
    <property type="component" value="Unassembled WGS sequence"/>
</dbReference>
<dbReference type="GO" id="GO:0016020">
    <property type="term" value="C:membrane"/>
    <property type="evidence" value="ECO:0007669"/>
    <property type="project" value="UniProtKB-SubCell"/>
</dbReference>
<dbReference type="InParanoid" id="T1FMG3"/>
<protein>
    <recommendedName>
        <fullName evidence="11">GOLD domain-containing protein</fullName>
    </recommendedName>
</protein>
<dbReference type="EMBL" id="AMQM01001846">
    <property type="status" value="NOT_ANNOTATED_CDS"/>
    <property type="molecule type" value="Genomic_DNA"/>
</dbReference>
<keyword evidence="4 10" id="KW-0732">Signal</keyword>
<dbReference type="Pfam" id="PF01105">
    <property type="entry name" value="EMP24_GP25L"/>
    <property type="match status" value="1"/>
</dbReference>
<dbReference type="EnsemblMetazoa" id="HelroT185153">
    <property type="protein sequence ID" value="HelroP185153"/>
    <property type="gene ID" value="HelroG185153"/>
</dbReference>
<dbReference type="OMA" id="HKGEYAF"/>
<keyword evidence="5 9" id="KW-1133">Transmembrane helix</keyword>
<accession>T1FMG3</accession>
<dbReference type="GO" id="GO:0006888">
    <property type="term" value="P:endoplasmic reticulum to Golgi vesicle-mediated transport"/>
    <property type="evidence" value="ECO:0000318"/>
    <property type="project" value="GO_Central"/>
</dbReference>
<organism evidence="13 14">
    <name type="scientific">Helobdella robusta</name>
    <name type="common">Californian leech</name>
    <dbReference type="NCBI Taxonomy" id="6412"/>
    <lineage>
        <taxon>Eukaryota</taxon>
        <taxon>Metazoa</taxon>
        <taxon>Spiralia</taxon>
        <taxon>Lophotrochozoa</taxon>
        <taxon>Annelida</taxon>
        <taxon>Clitellata</taxon>
        <taxon>Hirudinea</taxon>
        <taxon>Rhynchobdellida</taxon>
        <taxon>Glossiphoniidae</taxon>
        <taxon>Helobdella</taxon>
    </lineage>
</organism>
<proteinExistence type="inferred from homology"/>
<dbReference type="CTD" id="20210012"/>
<evidence type="ECO:0000313" key="12">
    <source>
        <dbReference type="EMBL" id="ESN92721.1"/>
    </source>
</evidence>
<dbReference type="AlphaFoldDB" id="T1FMG3"/>
<dbReference type="GO" id="GO:0005783">
    <property type="term" value="C:endoplasmic reticulum"/>
    <property type="evidence" value="ECO:0000318"/>
    <property type="project" value="GO_Central"/>
</dbReference>
<dbReference type="GO" id="GO:0006886">
    <property type="term" value="P:intracellular protein transport"/>
    <property type="evidence" value="ECO:0000318"/>
    <property type="project" value="GO_Central"/>
</dbReference>
<feature type="transmembrane region" description="Helical" evidence="9">
    <location>
        <begin position="178"/>
        <end position="198"/>
    </location>
</feature>
<dbReference type="PANTHER" id="PTHR22811">
    <property type="entry name" value="TRANSMEMBRANE EMP24 DOMAIN-CONTAINING PROTEIN"/>
    <property type="match status" value="1"/>
</dbReference>
<dbReference type="FunCoup" id="T1FMG3">
    <property type="interactions" value="872"/>
</dbReference>
<dbReference type="PROSITE" id="PS50866">
    <property type="entry name" value="GOLD"/>
    <property type="match status" value="1"/>
</dbReference>
<comment type="subcellular location">
    <subcellularLocation>
        <location evidence="7">Endomembrane system</location>
        <topology evidence="7">Single-pass membrane protein</topology>
    </subcellularLocation>
    <subcellularLocation>
        <location evidence="1 8">Membrane</location>
        <topology evidence="1 8">Single-pass type I membrane protein</topology>
    </subcellularLocation>
</comment>
<dbReference type="RefSeq" id="XP_009029025.1">
    <property type="nucleotide sequence ID" value="XM_009030777.1"/>
</dbReference>
<dbReference type="GeneID" id="20210012"/>
<dbReference type="InterPro" id="IPR009038">
    <property type="entry name" value="GOLD_dom"/>
</dbReference>
<evidence type="ECO:0000256" key="6">
    <source>
        <dbReference type="ARBA" id="ARBA00023136"/>
    </source>
</evidence>